<dbReference type="PANTHER" id="PTHR30050:SF2">
    <property type="entry name" value="CHROMOSOMAL REPLICATION INITIATOR PROTEIN DNAA"/>
    <property type="match status" value="1"/>
</dbReference>
<keyword evidence="15" id="KW-1185">Reference proteome</keyword>
<evidence type="ECO:0000259" key="13">
    <source>
        <dbReference type="SMART" id="SM00760"/>
    </source>
</evidence>
<dbReference type="GO" id="GO:0006275">
    <property type="term" value="P:regulation of DNA replication"/>
    <property type="evidence" value="ECO:0007669"/>
    <property type="project" value="UniProtKB-UniRule"/>
</dbReference>
<dbReference type="InterPro" id="IPR013317">
    <property type="entry name" value="DnaA_dom"/>
</dbReference>
<comment type="function">
    <text evidence="8 10">Plays an essential role in the initiation and regulation of chromosomal replication. ATP-DnaA binds to the origin of replication (oriC) to initiate formation of the DNA replication initiation complex once per cell cycle. Binds the DnaA box (a 9 base pair repeat at the origin) and separates the double-stranded (ds)DNA. Forms a right-handed helical filament on oriC DNA; dsDNA binds to the exterior of the filament while single-stranded (ss)DNA is stabiized in the filament's interior. The ATP-DnaA-oriC complex binds and stabilizes one strand of the AT-rich DNA unwinding element (DUE), permitting loading of DNA polymerase. After initiation quickly degrades to an ADP-DnaA complex that is not apt for DNA replication. Binds acidic phospholipids.</text>
</comment>
<dbReference type="PRINTS" id="PR00051">
    <property type="entry name" value="DNAA"/>
</dbReference>
<evidence type="ECO:0000256" key="2">
    <source>
        <dbReference type="ARBA" id="ARBA00022490"/>
    </source>
</evidence>
<dbReference type="STRING" id="888746.HMPREF9180_1275"/>
<feature type="domain" description="AAA+ ATPase" evidence="12">
    <location>
        <begin position="146"/>
        <end position="278"/>
    </location>
</feature>
<evidence type="ECO:0000313" key="15">
    <source>
        <dbReference type="Proteomes" id="UP000010304"/>
    </source>
</evidence>
<comment type="subunit">
    <text evidence="8">Oligomerizes as a right-handed, spiral filament on DNA at oriC.</text>
</comment>
<dbReference type="EMBL" id="AEVF01000013">
    <property type="protein sequence ID" value="EFX39818.1"/>
    <property type="molecule type" value="Genomic_DNA"/>
</dbReference>
<evidence type="ECO:0000256" key="4">
    <source>
        <dbReference type="ARBA" id="ARBA00022741"/>
    </source>
</evidence>
<dbReference type="GO" id="GO:0005524">
    <property type="term" value="F:ATP binding"/>
    <property type="evidence" value="ECO:0007669"/>
    <property type="project" value="UniProtKB-UniRule"/>
</dbReference>
<dbReference type="Gene3D" id="3.40.50.300">
    <property type="entry name" value="P-loop containing nucleotide triphosphate hydrolases"/>
    <property type="match status" value="1"/>
</dbReference>
<reference evidence="14 15" key="1">
    <citation type="submission" date="2010-12" db="EMBL/GenBank/DDBJ databases">
        <authorList>
            <person name="Muzny D."/>
            <person name="Qin X."/>
            <person name="Deng J."/>
            <person name="Jiang H."/>
            <person name="Liu Y."/>
            <person name="Qu J."/>
            <person name="Song X.-Z."/>
            <person name="Zhang L."/>
            <person name="Thornton R."/>
            <person name="Coyle M."/>
            <person name="Francisco L."/>
            <person name="Jackson L."/>
            <person name="Javaid M."/>
            <person name="Korchina V."/>
            <person name="Kovar C."/>
            <person name="Mata R."/>
            <person name="Mathew T."/>
            <person name="Ngo R."/>
            <person name="Nguyen L."/>
            <person name="Nguyen N."/>
            <person name="Okwuonu G."/>
            <person name="Ongeri F."/>
            <person name="Pham C."/>
            <person name="Simmons D."/>
            <person name="Wilczek-Boney K."/>
            <person name="Hale W."/>
            <person name="Jakkamsetti A."/>
            <person name="Pham P."/>
            <person name="Ruth R."/>
            <person name="San Lucas F."/>
            <person name="Warren J."/>
            <person name="Zhang J."/>
            <person name="Zhao Z."/>
            <person name="Zhou C."/>
            <person name="Zhu D."/>
            <person name="Lee S."/>
            <person name="Bess C."/>
            <person name="Blankenburg K."/>
            <person name="Forbes L."/>
            <person name="Fu Q."/>
            <person name="Gubbala S."/>
            <person name="Hirani K."/>
            <person name="Jayaseelan J.C."/>
            <person name="Lara F."/>
            <person name="Munidasa M."/>
            <person name="Palculict T."/>
            <person name="Patil S."/>
            <person name="Pu L.-L."/>
            <person name="Saada N."/>
            <person name="Tang L."/>
            <person name="Weissenberger G."/>
            <person name="Zhu Y."/>
            <person name="Hemphill L."/>
            <person name="Shang Y."/>
            <person name="Youmans B."/>
            <person name="Ayvaz T."/>
            <person name="Ross M."/>
            <person name="Santibanez J."/>
            <person name="Aqrawi P."/>
            <person name="Gross S."/>
            <person name="Joshi V."/>
            <person name="Fowler G."/>
            <person name="Nazareth L."/>
            <person name="Reid J."/>
            <person name="Worley K."/>
            <person name="Petrosino J."/>
            <person name="Highlander S."/>
            <person name="Gibbs R."/>
        </authorList>
    </citation>
    <scope>NUCLEOTIDE SEQUENCE [LARGE SCALE GENOMIC DNA]</scope>
    <source>
        <strain evidence="14 15">ATCC 700780</strain>
    </source>
</reference>
<dbReference type="InterPro" id="IPR013159">
    <property type="entry name" value="DnaA_C"/>
</dbReference>
<dbReference type="GO" id="GO:0003688">
    <property type="term" value="F:DNA replication origin binding"/>
    <property type="evidence" value="ECO:0007669"/>
    <property type="project" value="UniProtKB-UniRule"/>
</dbReference>
<dbReference type="InterPro" id="IPR003593">
    <property type="entry name" value="AAA+_ATPase"/>
</dbReference>
<evidence type="ECO:0000256" key="7">
    <source>
        <dbReference type="ARBA" id="ARBA00023125"/>
    </source>
</evidence>
<evidence type="ECO:0000256" key="1">
    <source>
        <dbReference type="ARBA" id="ARBA00006583"/>
    </source>
</evidence>
<dbReference type="InterPro" id="IPR018312">
    <property type="entry name" value="Chromosome_initiator_DnaA_CS"/>
</dbReference>
<evidence type="ECO:0000256" key="5">
    <source>
        <dbReference type="ARBA" id="ARBA00022840"/>
    </source>
</evidence>
<dbReference type="Gene3D" id="1.10.8.60">
    <property type="match status" value="1"/>
</dbReference>
<dbReference type="InterPro" id="IPR027417">
    <property type="entry name" value="P-loop_NTPase"/>
</dbReference>
<evidence type="ECO:0000256" key="3">
    <source>
        <dbReference type="ARBA" id="ARBA00022705"/>
    </source>
</evidence>
<gene>
    <name evidence="8 14" type="primary">dnaA</name>
    <name evidence="14" type="ORF">HMPREF9180_1275</name>
</gene>
<evidence type="ECO:0000256" key="11">
    <source>
        <dbReference type="RuleBase" id="RU004227"/>
    </source>
</evidence>
<sequence>MKEKQFWNQILELAKERLTRSMFDFYVTPAELIKVEENVATIFLPRSEMEMVWSTKLNDIIVAVGFQIYDTEIKAQYVLTKEDSDSSDITTTVENSSQQQEQTIKSIPYSETGLNKNYTFDNFVQGDGNIWAKSAALAVSEDLALTYNPLFIYGGPGLGKTHLLNAIGNEILKNIPSARVKYIPAESFINDFLDHLRLGEMEKFKKTYRNLDLLLIDDIQSLSGKKVATQEEFFNTFNDLHNKQKQIVLTSDRSPKQLEGMEERLVTRFSWGLTQAITPPDFETRVAILQSKTENLDYNFQSDTLEYLAGQFDSNVRELEGAINDITLIARVKKITDITIDIAAEAIRARKQDISQMLVIPIEKIQTEVGNFYGVSVKELKGTRRVQNIVLARQVAMYLARELTDNSLPKIGKEFGGKDHTTVIHAHAKIKSLIEEDNNLRLEIEAIKKKIK</sequence>
<dbReference type="HOGENOM" id="CLU_026910_3_1_9"/>
<dbReference type="GO" id="GO:0006270">
    <property type="term" value="P:DNA replication initiation"/>
    <property type="evidence" value="ECO:0007669"/>
    <property type="project" value="UniProtKB-UniRule"/>
</dbReference>
<dbReference type="GO" id="GO:0005737">
    <property type="term" value="C:cytoplasm"/>
    <property type="evidence" value="ECO:0007669"/>
    <property type="project" value="UniProtKB-SubCell"/>
</dbReference>
<comment type="subcellular location">
    <subcellularLocation>
        <location evidence="8">Cytoplasm</location>
    </subcellularLocation>
</comment>
<evidence type="ECO:0000256" key="8">
    <source>
        <dbReference type="HAMAP-Rule" id="MF_00377"/>
    </source>
</evidence>
<dbReference type="SMART" id="SM00382">
    <property type="entry name" value="AAA"/>
    <property type="match status" value="1"/>
</dbReference>
<keyword evidence="6 8" id="KW-0446">Lipid-binding</keyword>
<dbReference type="RefSeq" id="WP_006146047.1">
    <property type="nucleotide sequence ID" value="NZ_GL732463.1"/>
</dbReference>
<keyword evidence="3 8" id="KW-0235">DNA replication</keyword>
<dbReference type="Gene3D" id="3.30.300.180">
    <property type="match status" value="1"/>
</dbReference>
<evidence type="ECO:0000256" key="6">
    <source>
        <dbReference type="ARBA" id="ARBA00023121"/>
    </source>
</evidence>
<dbReference type="FunFam" id="1.10.1750.10:FF:000002">
    <property type="entry name" value="Chromosomal replication initiator protein DnaA"/>
    <property type="match status" value="1"/>
</dbReference>
<dbReference type="NCBIfam" id="TIGR00362">
    <property type="entry name" value="DnaA"/>
    <property type="match status" value="1"/>
</dbReference>
<evidence type="ECO:0000259" key="12">
    <source>
        <dbReference type="SMART" id="SM00382"/>
    </source>
</evidence>
<keyword evidence="2 8" id="KW-0963">Cytoplasm</keyword>
<comment type="caution">
    <text evidence="14">The sequence shown here is derived from an EMBL/GenBank/DDBJ whole genome shotgun (WGS) entry which is preliminary data.</text>
</comment>
<feature type="binding site" evidence="8">
    <location>
        <position position="160"/>
    </location>
    <ligand>
        <name>ATP</name>
        <dbReference type="ChEBI" id="CHEBI:30616"/>
    </ligand>
</feature>
<dbReference type="InterPro" id="IPR038454">
    <property type="entry name" value="DnaA_N_sf"/>
</dbReference>
<dbReference type="SMART" id="SM00760">
    <property type="entry name" value="Bac_DnaA_C"/>
    <property type="match status" value="1"/>
</dbReference>
<dbReference type="GO" id="GO:0005886">
    <property type="term" value="C:plasma membrane"/>
    <property type="evidence" value="ECO:0007669"/>
    <property type="project" value="TreeGrafter"/>
</dbReference>
<protein>
    <recommendedName>
        <fullName evidence="8 9">Chromosomal replication initiator protein DnaA</fullName>
    </recommendedName>
</protein>
<evidence type="ECO:0000256" key="9">
    <source>
        <dbReference type="NCBIfam" id="TIGR00362"/>
    </source>
</evidence>
<dbReference type="HAMAP" id="MF_00377">
    <property type="entry name" value="DnaA_bact"/>
    <property type="match status" value="1"/>
</dbReference>
<dbReference type="InterPro" id="IPR001957">
    <property type="entry name" value="Chromosome_initiator_DnaA"/>
</dbReference>
<dbReference type="InterPro" id="IPR010921">
    <property type="entry name" value="Trp_repressor/repl_initiator"/>
</dbReference>
<dbReference type="Pfam" id="PF00308">
    <property type="entry name" value="Bac_DnaA"/>
    <property type="match status" value="1"/>
</dbReference>
<proteinExistence type="inferred from homology"/>
<dbReference type="GO" id="GO:0008289">
    <property type="term" value="F:lipid binding"/>
    <property type="evidence" value="ECO:0007669"/>
    <property type="project" value="UniProtKB-KW"/>
</dbReference>
<dbReference type="eggNOG" id="COG0593">
    <property type="taxonomic scope" value="Bacteria"/>
</dbReference>
<comment type="similarity">
    <text evidence="1 8 11">Belongs to the DnaA family.</text>
</comment>
<dbReference type="InterPro" id="IPR020591">
    <property type="entry name" value="Chromosome_initiator_DnaA-like"/>
</dbReference>
<dbReference type="SUPFAM" id="SSF48295">
    <property type="entry name" value="TrpR-like"/>
    <property type="match status" value="1"/>
</dbReference>
<comment type="domain">
    <text evidence="8">Domain I is involved in oligomerization and binding regulators, domain II is flexibile and of varying length in different bacteria, domain III forms the AAA+ region, while domain IV binds dsDNA.</text>
</comment>
<dbReference type="PANTHER" id="PTHR30050">
    <property type="entry name" value="CHROMOSOMAL REPLICATION INITIATOR PROTEIN DNAA"/>
    <property type="match status" value="1"/>
</dbReference>
<comment type="caution">
    <text evidence="8">Lacks conserved residue(s) required for the propagation of feature annotation.</text>
</comment>
<dbReference type="Proteomes" id="UP000010304">
    <property type="component" value="Unassembled WGS sequence"/>
</dbReference>
<dbReference type="OrthoDB" id="9807019at2"/>
<dbReference type="CDD" id="cd06571">
    <property type="entry name" value="Bac_DnaA_C"/>
    <property type="match status" value="1"/>
</dbReference>
<feature type="region of interest" description="Domain IV, binds dsDNA" evidence="8">
    <location>
        <begin position="331"/>
        <end position="452"/>
    </location>
</feature>
<dbReference type="AlphaFoldDB" id="E8KCS0"/>
<keyword evidence="4 8" id="KW-0547">Nucleotide-binding</keyword>
<accession>E8KCS0</accession>
<feature type="region of interest" description="Domain I, interacts with DnaA modulators" evidence="8">
    <location>
        <begin position="1"/>
        <end position="85"/>
    </location>
</feature>
<evidence type="ECO:0000313" key="14">
    <source>
        <dbReference type="EMBL" id="EFX39818.1"/>
    </source>
</evidence>
<keyword evidence="5 8" id="KW-0067">ATP-binding</keyword>
<dbReference type="CDD" id="cd00009">
    <property type="entry name" value="AAA"/>
    <property type="match status" value="1"/>
</dbReference>
<evidence type="ECO:0000256" key="10">
    <source>
        <dbReference type="RuleBase" id="RU000577"/>
    </source>
</evidence>
<feature type="binding site" evidence="8">
    <location>
        <position position="161"/>
    </location>
    <ligand>
        <name>ATP</name>
        <dbReference type="ChEBI" id="CHEBI:30616"/>
    </ligand>
</feature>
<dbReference type="Gene3D" id="1.10.1750.10">
    <property type="match status" value="1"/>
</dbReference>
<feature type="domain" description="Chromosomal replication initiator DnaA C-terminal" evidence="13">
    <location>
        <begin position="361"/>
        <end position="430"/>
    </location>
</feature>
<keyword evidence="7 8" id="KW-0238">DNA-binding</keyword>
<feature type="binding site" evidence="8">
    <location>
        <position position="157"/>
    </location>
    <ligand>
        <name>ATP</name>
        <dbReference type="ChEBI" id="CHEBI:30616"/>
    </ligand>
</feature>
<dbReference type="FunFam" id="3.40.50.300:FF:000668">
    <property type="entry name" value="Chromosomal replication initiator protein DnaA"/>
    <property type="match status" value="1"/>
</dbReference>
<name>E8KCS0_9STRE</name>
<feature type="binding site" evidence="8">
    <location>
        <position position="159"/>
    </location>
    <ligand>
        <name>ATP</name>
        <dbReference type="ChEBI" id="CHEBI:30616"/>
    </ligand>
</feature>
<organism evidence="14 15">
    <name type="scientific">Streptococcus peroris ATCC 700780</name>
    <dbReference type="NCBI Taxonomy" id="888746"/>
    <lineage>
        <taxon>Bacteria</taxon>
        <taxon>Bacillati</taxon>
        <taxon>Bacillota</taxon>
        <taxon>Bacilli</taxon>
        <taxon>Lactobacillales</taxon>
        <taxon>Streptococcaceae</taxon>
        <taxon>Streptococcus</taxon>
    </lineage>
</organism>
<dbReference type="Pfam" id="PF08299">
    <property type="entry name" value="Bac_DnaA_C"/>
    <property type="match status" value="1"/>
</dbReference>
<dbReference type="PROSITE" id="PS01008">
    <property type="entry name" value="DNAA"/>
    <property type="match status" value="1"/>
</dbReference>
<dbReference type="SUPFAM" id="SSF52540">
    <property type="entry name" value="P-loop containing nucleoside triphosphate hydrolases"/>
    <property type="match status" value="1"/>
</dbReference>